<evidence type="ECO:0000313" key="1">
    <source>
        <dbReference type="EMBL" id="WPH01092.1"/>
    </source>
</evidence>
<dbReference type="Proteomes" id="UP001303373">
    <property type="component" value="Chromosome 5"/>
</dbReference>
<dbReference type="SUPFAM" id="SSF56219">
    <property type="entry name" value="DNase I-like"/>
    <property type="match status" value="1"/>
</dbReference>
<accession>A0AAQ3M3F3</accession>
<sequence length="203" mass="22255">MPLTALKVTRSVQPTVPPPTRLQSYGNCFGITMGQYNVENLSHKSTSIDAIADKIVTYLRSPDILFIQEIQDDNAPTNDGVVDANLTLKDLTNALNAKSHVKYDFIDMIQSTIPPPFNPGRIDPSNAAWKSYRKPLVAVWETVRGTHKVFTVTAYWTAKLGGSTFHSDARPPINGGVDQCNLQADNMGAFIADIYGTTQTQPS</sequence>
<keyword evidence="2" id="KW-1185">Reference proteome</keyword>
<dbReference type="PANTHER" id="PTHR42834:SF1">
    <property type="entry name" value="ENDONUCLEASE_EXONUCLEASE_PHOSPHATASE FAMILY PROTEIN (AFU_ORTHOLOGUE AFUA_3G09210)"/>
    <property type="match status" value="1"/>
</dbReference>
<dbReference type="AlphaFoldDB" id="A0AAQ3M3F3"/>
<protein>
    <recommendedName>
        <fullName evidence="3">Endonuclease/exonuclease/phosphatase domain-containing protein</fullName>
    </recommendedName>
</protein>
<reference evidence="1 2" key="1">
    <citation type="submission" date="2023-11" db="EMBL/GenBank/DDBJ databases">
        <title>An acidophilic fungus is an integral part of prey digestion in a carnivorous sundew plant.</title>
        <authorList>
            <person name="Tsai I.J."/>
        </authorList>
    </citation>
    <scope>NUCLEOTIDE SEQUENCE [LARGE SCALE GENOMIC DNA]</scope>
    <source>
        <strain evidence="1">169a</strain>
    </source>
</reference>
<dbReference type="Gene3D" id="3.60.10.10">
    <property type="entry name" value="Endonuclease/exonuclease/phosphatase"/>
    <property type="match status" value="1"/>
</dbReference>
<proteinExistence type="predicted"/>
<evidence type="ECO:0008006" key="3">
    <source>
        <dbReference type="Google" id="ProtNLM"/>
    </source>
</evidence>
<evidence type="ECO:0000313" key="2">
    <source>
        <dbReference type="Proteomes" id="UP001303373"/>
    </source>
</evidence>
<name>A0AAQ3M3F3_9PEZI</name>
<gene>
    <name evidence="1" type="ORF">R9X50_00392700</name>
</gene>
<dbReference type="InterPro" id="IPR036691">
    <property type="entry name" value="Endo/exonu/phosph_ase_sf"/>
</dbReference>
<dbReference type="EMBL" id="CP138584">
    <property type="protein sequence ID" value="WPH01092.1"/>
    <property type="molecule type" value="Genomic_DNA"/>
</dbReference>
<dbReference type="PANTHER" id="PTHR42834">
    <property type="entry name" value="ENDONUCLEASE/EXONUCLEASE/PHOSPHATASE FAMILY PROTEIN (AFU_ORTHOLOGUE AFUA_3G09210)"/>
    <property type="match status" value="1"/>
</dbReference>
<organism evidence="1 2">
    <name type="scientific">Acrodontium crateriforme</name>
    <dbReference type="NCBI Taxonomy" id="150365"/>
    <lineage>
        <taxon>Eukaryota</taxon>
        <taxon>Fungi</taxon>
        <taxon>Dikarya</taxon>
        <taxon>Ascomycota</taxon>
        <taxon>Pezizomycotina</taxon>
        <taxon>Dothideomycetes</taxon>
        <taxon>Dothideomycetidae</taxon>
        <taxon>Mycosphaerellales</taxon>
        <taxon>Teratosphaeriaceae</taxon>
        <taxon>Acrodontium</taxon>
    </lineage>
</organism>